<dbReference type="EMBL" id="WJIE01000005">
    <property type="protein sequence ID" value="MRG93676.1"/>
    <property type="molecule type" value="Genomic_DNA"/>
</dbReference>
<keyword evidence="3" id="KW-1185">Reference proteome</keyword>
<dbReference type="Pfam" id="PF01381">
    <property type="entry name" value="HTH_3"/>
    <property type="match status" value="1"/>
</dbReference>
<name>A0A6N7PS77_9BACT</name>
<dbReference type="CDD" id="cd00093">
    <property type="entry name" value="HTH_XRE"/>
    <property type="match status" value="1"/>
</dbReference>
<dbReference type="SUPFAM" id="SSF47413">
    <property type="entry name" value="lambda repressor-like DNA-binding domains"/>
    <property type="match status" value="1"/>
</dbReference>
<proteinExistence type="predicted"/>
<dbReference type="SMART" id="SM00530">
    <property type="entry name" value="HTH_XRE"/>
    <property type="match status" value="1"/>
</dbReference>
<comment type="caution">
    <text evidence="2">The sequence shown here is derived from an EMBL/GenBank/DDBJ whole genome shotgun (WGS) entry which is preliminary data.</text>
</comment>
<dbReference type="AlphaFoldDB" id="A0A6N7PS77"/>
<dbReference type="RefSeq" id="WP_153820543.1">
    <property type="nucleotide sequence ID" value="NZ_WJIE01000005.1"/>
</dbReference>
<dbReference type="OrthoDB" id="5461402at2"/>
<protein>
    <submittedName>
        <fullName evidence="2">Helix-turn-helix domain-containing protein</fullName>
    </submittedName>
</protein>
<organism evidence="2 3">
    <name type="scientific">Polyangium spumosum</name>
    <dbReference type="NCBI Taxonomy" id="889282"/>
    <lineage>
        <taxon>Bacteria</taxon>
        <taxon>Pseudomonadati</taxon>
        <taxon>Myxococcota</taxon>
        <taxon>Polyangia</taxon>
        <taxon>Polyangiales</taxon>
        <taxon>Polyangiaceae</taxon>
        <taxon>Polyangium</taxon>
    </lineage>
</organism>
<dbReference type="GO" id="GO:0003677">
    <property type="term" value="F:DNA binding"/>
    <property type="evidence" value="ECO:0007669"/>
    <property type="project" value="InterPro"/>
</dbReference>
<dbReference type="InterPro" id="IPR010982">
    <property type="entry name" value="Lambda_DNA-bd_dom_sf"/>
</dbReference>
<dbReference type="InterPro" id="IPR001387">
    <property type="entry name" value="Cro/C1-type_HTH"/>
</dbReference>
<sequence>MDLGDRVKQARQLRGIKSTELDRLAGVSQGTTSRLESKQRGKFGGTATTVQRVAKALRVNMEWLMTGQGAMEEAEEDPIPNRAIAASIARDGGVDEEAIRAVLGMPVKEAETRTVLWWIDAFRAREAFLAQEREITGAAPAKKPTRARARAT</sequence>
<reference evidence="2 3" key="1">
    <citation type="submission" date="2019-10" db="EMBL/GenBank/DDBJ databases">
        <title>A soil myxobacterium in the family Polyangiaceae.</title>
        <authorList>
            <person name="Li Y."/>
            <person name="Wang J."/>
        </authorList>
    </citation>
    <scope>NUCLEOTIDE SEQUENCE [LARGE SCALE GENOMIC DNA]</scope>
    <source>
        <strain evidence="2 3">DSM 14734</strain>
    </source>
</reference>
<evidence type="ECO:0000259" key="1">
    <source>
        <dbReference type="PROSITE" id="PS50943"/>
    </source>
</evidence>
<accession>A0A6N7PS77</accession>
<dbReference type="Proteomes" id="UP000440224">
    <property type="component" value="Unassembled WGS sequence"/>
</dbReference>
<dbReference type="Gene3D" id="1.10.260.40">
    <property type="entry name" value="lambda repressor-like DNA-binding domains"/>
    <property type="match status" value="1"/>
</dbReference>
<evidence type="ECO:0000313" key="3">
    <source>
        <dbReference type="Proteomes" id="UP000440224"/>
    </source>
</evidence>
<evidence type="ECO:0000313" key="2">
    <source>
        <dbReference type="EMBL" id="MRG93676.1"/>
    </source>
</evidence>
<dbReference type="PROSITE" id="PS50943">
    <property type="entry name" value="HTH_CROC1"/>
    <property type="match status" value="1"/>
</dbReference>
<feature type="domain" description="HTH cro/C1-type" evidence="1">
    <location>
        <begin position="7"/>
        <end position="64"/>
    </location>
</feature>
<gene>
    <name evidence="2" type="ORF">GF068_17415</name>
</gene>